<keyword evidence="2" id="KW-1185">Reference proteome</keyword>
<accession>A0ACB8REE6</accession>
<name>A0ACB8REE6_9AGAM</name>
<sequence length="221" mass="24649">MGFCSCRIYSRAISSFPQSSALSEKLWRRCGRTGQTEGSRVRRCSGMRSRVLRKCASPSRRAHRCAAVVTADSRGPCSRSEVARIASRLPATPNGVILQQGTPNISIMGALDSARWSPQSIIPHAFPCERALSIVRCPVEALPIITSEPRRHLKHHERTCNTGVWSDSTGAEETFEEEGEEELVNELRVDDMVIDAENALGSSFRIYWRCLVTKNVRMRTT</sequence>
<reference evidence="1" key="1">
    <citation type="submission" date="2021-02" db="EMBL/GenBank/DDBJ databases">
        <authorList>
            <consortium name="DOE Joint Genome Institute"/>
            <person name="Ahrendt S."/>
            <person name="Looney B.P."/>
            <person name="Miyauchi S."/>
            <person name="Morin E."/>
            <person name="Drula E."/>
            <person name="Courty P.E."/>
            <person name="Chicoki N."/>
            <person name="Fauchery L."/>
            <person name="Kohler A."/>
            <person name="Kuo A."/>
            <person name="Labutti K."/>
            <person name="Pangilinan J."/>
            <person name="Lipzen A."/>
            <person name="Riley R."/>
            <person name="Andreopoulos W."/>
            <person name="He G."/>
            <person name="Johnson J."/>
            <person name="Barry K.W."/>
            <person name="Grigoriev I.V."/>
            <person name="Nagy L."/>
            <person name="Hibbett D."/>
            <person name="Henrissat B."/>
            <person name="Matheny P.B."/>
            <person name="Labbe J."/>
            <person name="Martin F."/>
        </authorList>
    </citation>
    <scope>NUCLEOTIDE SEQUENCE</scope>
    <source>
        <strain evidence="1">FP105234-sp</strain>
    </source>
</reference>
<organism evidence="1 2">
    <name type="scientific">Auriscalpium vulgare</name>
    <dbReference type="NCBI Taxonomy" id="40419"/>
    <lineage>
        <taxon>Eukaryota</taxon>
        <taxon>Fungi</taxon>
        <taxon>Dikarya</taxon>
        <taxon>Basidiomycota</taxon>
        <taxon>Agaricomycotina</taxon>
        <taxon>Agaricomycetes</taxon>
        <taxon>Russulales</taxon>
        <taxon>Auriscalpiaceae</taxon>
        <taxon>Auriscalpium</taxon>
    </lineage>
</organism>
<evidence type="ECO:0000313" key="1">
    <source>
        <dbReference type="EMBL" id="KAI0042514.1"/>
    </source>
</evidence>
<protein>
    <submittedName>
        <fullName evidence="1">Uncharacterized protein</fullName>
    </submittedName>
</protein>
<dbReference type="Proteomes" id="UP000814033">
    <property type="component" value="Unassembled WGS sequence"/>
</dbReference>
<proteinExistence type="predicted"/>
<comment type="caution">
    <text evidence="1">The sequence shown here is derived from an EMBL/GenBank/DDBJ whole genome shotgun (WGS) entry which is preliminary data.</text>
</comment>
<gene>
    <name evidence="1" type="ORF">FA95DRAFT_561720</name>
</gene>
<evidence type="ECO:0000313" key="2">
    <source>
        <dbReference type="Proteomes" id="UP000814033"/>
    </source>
</evidence>
<dbReference type="EMBL" id="MU276062">
    <property type="protein sequence ID" value="KAI0042514.1"/>
    <property type="molecule type" value="Genomic_DNA"/>
</dbReference>
<reference evidence="1" key="2">
    <citation type="journal article" date="2022" name="New Phytol.">
        <title>Evolutionary transition to the ectomycorrhizal habit in the genomes of a hyperdiverse lineage of mushroom-forming fungi.</title>
        <authorList>
            <person name="Looney B."/>
            <person name="Miyauchi S."/>
            <person name="Morin E."/>
            <person name="Drula E."/>
            <person name="Courty P.E."/>
            <person name="Kohler A."/>
            <person name="Kuo A."/>
            <person name="LaButti K."/>
            <person name="Pangilinan J."/>
            <person name="Lipzen A."/>
            <person name="Riley R."/>
            <person name="Andreopoulos W."/>
            <person name="He G."/>
            <person name="Johnson J."/>
            <person name="Nolan M."/>
            <person name="Tritt A."/>
            <person name="Barry K.W."/>
            <person name="Grigoriev I.V."/>
            <person name="Nagy L.G."/>
            <person name="Hibbett D."/>
            <person name="Henrissat B."/>
            <person name="Matheny P.B."/>
            <person name="Labbe J."/>
            <person name="Martin F.M."/>
        </authorList>
    </citation>
    <scope>NUCLEOTIDE SEQUENCE</scope>
    <source>
        <strain evidence="1">FP105234-sp</strain>
    </source>
</reference>